<evidence type="ECO:0000259" key="8">
    <source>
        <dbReference type="Pfam" id="PF14508"/>
    </source>
</evidence>
<dbReference type="InterPro" id="IPR013780">
    <property type="entry name" value="Glyco_hydro_b"/>
</dbReference>
<feature type="domain" description="Glycosyl-hydrolase 97 catalytic" evidence="7">
    <location>
        <begin position="317"/>
        <end position="471"/>
    </location>
</feature>
<evidence type="ECO:0000256" key="1">
    <source>
        <dbReference type="ARBA" id="ARBA00001913"/>
    </source>
</evidence>
<keyword evidence="4" id="KW-0106">Calcium</keyword>
<dbReference type="GO" id="GO:0016787">
    <property type="term" value="F:hydrolase activity"/>
    <property type="evidence" value="ECO:0007669"/>
    <property type="project" value="UniProtKB-KW"/>
</dbReference>
<comment type="caution">
    <text evidence="10">The sequence shown here is derived from an EMBL/GenBank/DDBJ whole genome shotgun (WGS) entry which is preliminary data.</text>
</comment>
<comment type="subunit">
    <text evidence="2">Monomer.</text>
</comment>
<dbReference type="Pfam" id="PF10566">
    <property type="entry name" value="Glyco_hydro_97"/>
    <property type="match status" value="1"/>
</dbReference>
<feature type="chain" id="PRO_5047497375" evidence="6">
    <location>
        <begin position="20"/>
        <end position="669"/>
    </location>
</feature>
<dbReference type="InterPro" id="IPR013785">
    <property type="entry name" value="Aldolase_TIM"/>
</dbReference>
<evidence type="ECO:0000256" key="4">
    <source>
        <dbReference type="ARBA" id="ARBA00022837"/>
    </source>
</evidence>
<dbReference type="EMBL" id="JBBMFL010000002">
    <property type="protein sequence ID" value="MEQ2543802.1"/>
    <property type="molecule type" value="Genomic_DNA"/>
</dbReference>
<evidence type="ECO:0000259" key="9">
    <source>
        <dbReference type="Pfam" id="PF14509"/>
    </source>
</evidence>
<evidence type="ECO:0000256" key="2">
    <source>
        <dbReference type="ARBA" id="ARBA00011245"/>
    </source>
</evidence>
<dbReference type="InterPro" id="IPR029483">
    <property type="entry name" value="GH97_C"/>
</dbReference>
<comment type="cofactor">
    <cofactor evidence="1">
        <name>Ca(2+)</name>
        <dbReference type="ChEBI" id="CHEBI:29108"/>
    </cofactor>
</comment>
<dbReference type="PANTHER" id="PTHR35803:SF2">
    <property type="entry name" value="RETAINING ALPHA-GALACTOSIDASE"/>
    <property type="match status" value="1"/>
</dbReference>
<dbReference type="SUPFAM" id="SSF51445">
    <property type="entry name" value="(Trans)glycosidases"/>
    <property type="match status" value="1"/>
</dbReference>
<dbReference type="RefSeq" id="WP_349093717.1">
    <property type="nucleotide sequence ID" value="NZ_JBBMFL010000002.1"/>
</dbReference>
<accession>A0ABV1GTT7</accession>
<evidence type="ECO:0000256" key="6">
    <source>
        <dbReference type="SAM" id="SignalP"/>
    </source>
</evidence>
<name>A0ABV1GTT7_9BACT</name>
<feature type="domain" description="Glycosyl-hydrolase 97 C-terminal oligomerisation" evidence="9">
    <location>
        <begin position="571"/>
        <end position="667"/>
    </location>
</feature>
<keyword evidence="11" id="KW-1185">Reference proteome</keyword>
<protein>
    <submittedName>
        <fullName evidence="10">Glycoside hydrolase family 97 protein</fullName>
    </submittedName>
</protein>
<dbReference type="Gene3D" id="3.20.20.70">
    <property type="entry name" value="Aldolase class I"/>
    <property type="match status" value="1"/>
</dbReference>
<evidence type="ECO:0000313" key="10">
    <source>
        <dbReference type="EMBL" id="MEQ2543802.1"/>
    </source>
</evidence>
<keyword evidence="5" id="KW-0326">Glycosidase</keyword>
<proteinExistence type="predicted"/>
<evidence type="ECO:0000259" key="7">
    <source>
        <dbReference type="Pfam" id="PF10566"/>
    </source>
</evidence>
<organism evidence="10 11">
    <name type="scientific">Alistipes intestinihominis</name>
    <dbReference type="NCBI Taxonomy" id="3133172"/>
    <lineage>
        <taxon>Bacteria</taxon>
        <taxon>Pseudomonadati</taxon>
        <taxon>Bacteroidota</taxon>
        <taxon>Bacteroidia</taxon>
        <taxon>Bacteroidales</taxon>
        <taxon>Rikenellaceae</taxon>
        <taxon>Alistipes</taxon>
    </lineage>
</organism>
<evidence type="ECO:0000313" key="11">
    <source>
        <dbReference type="Proteomes" id="UP001460202"/>
    </source>
</evidence>
<gene>
    <name evidence="10" type="ORF">WMO46_02410</name>
</gene>
<dbReference type="Gene3D" id="2.60.40.1180">
    <property type="entry name" value="Golgi alpha-mannosidase II"/>
    <property type="match status" value="1"/>
</dbReference>
<dbReference type="InterPro" id="IPR019563">
    <property type="entry name" value="GH97_catalytic"/>
</dbReference>
<dbReference type="Gene3D" id="2.70.98.10">
    <property type="match status" value="1"/>
</dbReference>
<reference evidence="10 11" key="1">
    <citation type="submission" date="2024-03" db="EMBL/GenBank/DDBJ databases">
        <title>Human intestinal bacterial collection.</title>
        <authorList>
            <person name="Pauvert C."/>
            <person name="Hitch T.C.A."/>
            <person name="Clavel T."/>
        </authorList>
    </citation>
    <scope>NUCLEOTIDE SEQUENCE [LARGE SCALE GENOMIC DNA]</scope>
    <source>
        <strain evidence="10 11">CLA-KB-H122</strain>
    </source>
</reference>
<dbReference type="PANTHER" id="PTHR35803">
    <property type="entry name" value="GLUCAN 1,4-ALPHA-GLUCOSIDASE SUSB-RELATED"/>
    <property type="match status" value="1"/>
</dbReference>
<evidence type="ECO:0000256" key="3">
    <source>
        <dbReference type="ARBA" id="ARBA00022801"/>
    </source>
</evidence>
<dbReference type="Pfam" id="PF14508">
    <property type="entry name" value="GH97_N"/>
    <property type="match status" value="1"/>
</dbReference>
<dbReference type="InterPro" id="IPR029486">
    <property type="entry name" value="GH97_N"/>
</dbReference>
<dbReference type="InterPro" id="IPR017853">
    <property type="entry name" value="GH"/>
</dbReference>
<dbReference type="InterPro" id="IPR014718">
    <property type="entry name" value="GH-type_carb-bd"/>
</dbReference>
<keyword evidence="3 10" id="KW-0378">Hydrolase</keyword>
<evidence type="ECO:0000256" key="5">
    <source>
        <dbReference type="ARBA" id="ARBA00023295"/>
    </source>
</evidence>
<keyword evidence="6" id="KW-0732">Signal</keyword>
<sequence length="669" mass="74803">MRRIVVSVLFALLCVPALAVREKSYTVLSPDETIGITLAVGERCTYEVRVDGRTVVAPTPVSMTLGGGTVWGGSAQPFRIRKGTVDTSFATPFYIKARVSDRYNWLRADFRPGFAIELRAYDDGVAYRFVSMTDKPLTVASEEAGACFPGDWKCWVPYVRDCDGTEIVPFGSQFKTSFENLYTVARLSELDPARLAFLPLVVASDDGVKLCFTEADLQAYPGMYFNYPGQGNSLRGIFAPYPKRTHDGGHDDLQNVVDEYDDFIAKASPRASFPWRTILIAREDRRLLDNDMVMRLAEPSRLADISWIRPGLAAWEWWNDWGLHGVGFEAGVNTPTYKHYVDFAARNGIEYLVMDDGWSKDKTDLMSGGSDRLDLDEVLRYAKEKGVGIILWAGFRAFDRDMEEVCRHYSALGVKGFKVDFMDRDDQQIAEFLYRGAATAAKYGLLLDYHGIYKPAGLQRTYPNVVNFEGVHGLEQMKWSEESVDQVTYDVTMPFIRMTAGPVDYTQGAMLNAAKGHFFPRRSEPMSQGTRCRQLAEYIVFHAPLSMLCDSPSNYDREPECTAFICGVPTVWDRTVALDGRLGEYAAVARCKGDVWYVGGLTGHEGRTVTLDLGFLGDGNFTAEIFCDGANAAKYGHDYQRVIRPLGTDRTLEITMAPAGGFALRITRE</sequence>
<feature type="domain" description="Glycosyl-hydrolase 97 N-terminal" evidence="8">
    <location>
        <begin position="27"/>
        <end position="299"/>
    </location>
</feature>
<feature type="signal peptide" evidence="6">
    <location>
        <begin position="1"/>
        <end position="19"/>
    </location>
</feature>
<dbReference type="InterPro" id="IPR052720">
    <property type="entry name" value="Glycosyl_hydrolase_97"/>
</dbReference>
<dbReference type="Proteomes" id="UP001460202">
    <property type="component" value="Unassembled WGS sequence"/>
</dbReference>
<dbReference type="Pfam" id="PF14509">
    <property type="entry name" value="GH97_C"/>
    <property type="match status" value="1"/>
</dbReference>